<protein>
    <submittedName>
        <fullName evidence="3">KTSC domain-containing protein</fullName>
    </submittedName>
</protein>
<proteinExistence type="predicted"/>
<evidence type="ECO:0000313" key="4">
    <source>
        <dbReference type="Proteomes" id="UP000278823"/>
    </source>
</evidence>
<evidence type="ECO:0000259" key="2">
    <source>
        <dbReference type="Pfam" id="PF13619"/>
    </source>
</evidence>
<dbReference type="EMBL" id="RJTH01000003">
    <property type="protein sequence ID" value="RUM25161.1"/>
    <property type="molecule type" value="Genomic_DNA"/>
</dbReference>
<dbReference type="OrthoDB" id="8377518at2"/>
<reference evidence="4" key="1">
    <citation type="submission" date="2018-11" db="EMBL/GenBank/DDBJ databases">
        <title>Rhizobium chutanense sp. nov., isolated from root nodules of Phaseolus vulgaris in China.</title>
        <authorList>
            <person name="Huo Y."/>
        </authorList>
    </citation>
    <scope>NUCLEOTIDE SEQUENCE [LARGE SCALE GENOMIC DNA]</scope>
    <source>
        <strain evidence="4">CCBAU 65647</strain>
    </source>
</reference>
<feature type="domain" description="KTSC" evidence="2">
    <location>
        <begin position="9"/>
        <end position="61"/>
    </location>
</feature>
<keyword evidence="4" id="KW-1185">Reference proteome</keyword>
<keyword evidence="1" id="KW-1133">Transmembrane helix</keyword>
<dbReference type="InterPro" id="IPR025309">
    <property type="entry name" value="KTSC_dom"/>
</dbReference>
<dbReference type="Proteomes" id="UP000278823">
    <property type="component" value="Unassembled WGS sequence"/>
</dbReference>
<evidence type="ECO:0000313" key="3">
    <source>
        <dbReference type="EMBL" id="RUM25161.1"/>
    </source>
</evidence>
<dbReference type="AlphaFoldDB" id="A0A3S0RA46"/>
<feature type="transmembrane region" description="Helical" evidence="1">
    <location>
        <begin position="71"/>
        <end position="93"/>
    </location>
</feature>
<gene>
    <name evidence="3" type="ORF">EFQ99_10295</name>
</gene>
<sequence>MDWAALKSNRVRAAYNAETRDLHVKFPGSQPVKHLDIPQHVYQNLLETDDPHFYYRYYIAPSRVPESRRRVFSAVSYGLKLAFLLIACSLFMANDLDPGQDGSFEASALRQH</sequence>
<dbReference type="RefSeq" id="WP_126920945.1">
    <property type="nucleotide sequence ID" value="NZ_ML133688.1"/>
</dbReference>
<keyword evidence="1" id="KW-0812">Transmembrane</keyword>
<evidence type="ECO:0000256" key="1">
    <source>
        <dbReference type="SAM" id="Phobius"/>
    </source>
</evidence>
<accession>A0A3S0RA46</accession>
<comment type="caution">
    <text evidence="3">The sequence shown here is derived from an EMBL/GenBank/DDBJ whole genome shotgun (WGS) entry which is preliminary data.</text>
</comment>
<dbReference type="Pfam" id="PF13619">
    <property type="entry name" value="KTSC"/>
    <property type="match status" value="1"/>
</dbReference>
<keyword evidence="1" id="KW-0472">Membrane</keyword>
<name>A0A3S0RA46_9HYPH</name>
<organism evidence="3 4">
    <name type="scientific">Rhizobium vallis</name>
    <dbReference type="NCBI Taxonomy" id="634290"/>
    <lineage>
        <taxon>Bacteria</taxon>
        <taxon>Pseudomonadati</taxon>
        <taxon>Pseudomonadota</taxon>
        <taxon>Alphaproteobacteria</taxon>
        <taxon>Hyphomicrobiales</taxon>
        <taxon>Rhizobiaceae</taxon>
        <taxon>Rhizobium/Agrobacterium group</taxon>
        <taxon>Rhizobium</taxon>
    </lineage>
</organism>